<reference evidence="3" key="1">
    <citation type="submission" date="2016-10" db="EMBL/GenBank/DDBJ databases">
        <authorList>
            <person name="Varghese N."/>
            <person name="Submissions S."/>
        </authorList>
    </citation>
    <scope>NUCLEOTIDE SEQUENCE [LARGE SCALE GENOMIC DNA]</scope>
    <source>
        <strain evidence="3">DSM 17834</strain>
    </source>
</reference>
<accession>A0A1I5XL67</accession>
<dbReference type="Proteomes" id="UP000198784">
    <property type="component" value="Unassembled WGS sequence"/>
</dbReference>
<dbReference type="Pfam" id="PF12762">
    <property type="entry name" value="DDE_Tnp_IS1595"/>
    <property type="match status" value="1"/>
</dbReference>
<dbReference type="OrthoDB" id="7355934at2"/>
<dbReference type="SUPFAM" id="SSF48695">
    <property type="entry name" value="Multiheme cytochromes"/>
    <property type="match status" value="1"/>
</dbReference>
<name>A0A1I5XL67_9PSED</name>
<dbReference type="SMART" id="SM01126">
    <property type="entry name" value="DDE_Tnp_IS1595"/>
    <property type="match status" value="1"/>
</dbReference>
<dbReference type="AlphaFoldDB" id="A0A1I5XL67"/>
<keyword evidence="3" id="KW-1185">Reference proteome</keyword>
<dbReference type="PANTHER" id="PTHR33293">
    <property type="entry name" value="INSERTION ELEMENT IS1 1 PROTEIN INSB-RELATED"/>
    <property type="match status" value="1"/>
</dbReference>
<dbReference type="InterPro" id="IPR024445">
    <property type="entry name" value="Tnp_ISXO2-like"/>
</dbReference>
<dbReference type="PANTHER" id="PTHR33293:SF2">
    <property type="entry name" value="TRANSPOSASE"/>
    <property type="match status" value="1"/>
</dbReference>
<sequence length="315" mass="35486">MMESKAFQSWFSQVASLTVKQRAQVRQALNQPPRTSLAVEVVNQRASEVLACPHCHSGHIHGWGKEAGLQRYRCTSCHKTFNAATGTPLARLKRSDAWLVYAQAMVNGLSVRKAAQEAGVHRTTAFRWRHRMLALPASENDTELSNIVEADETYFLESFKGKRKLPRPARHRGGKARKRGLSAEQRPVLVAQDRQGKHYDAVLPKVDKQTLGSLLSQLLTPESVLCTDGAGVYRAVTKAEAIPHESLNLAQGTRVKQRVFHLQHVNAYDSRLKQWMRRFNGVATRYLPNYLGWRRLLERAGKDIGPEAWIRHAVG</sequence>
<dbReference type="InterPro" id="IPR036280">
    <property type="entry name" value="Multihaem_cyt_sf"/>
</dbReference>
<dbReference type="NCBIfam" id="NF033547">
    <property type="entry name" value="transpos_IS1595"/>
    <property type="match status" value="1"/>
</dbReference>
<feature type="domain" description="ISXO2-like transposase" evidence="1">
    <location>
        <begin position="143"/>
        <end position="299"/>
    </location>
</feature>
<evidence type="ECO:0000313" key="2">
    <source>
        <dbReference type="EMBL" id="SFQ32711.1"/>
    </source>
</evidence>
<organism evidence="2 3">
    <name type="scientific">Pseudomonas borbori</name>
    <dbReference type="NCBI Taxonomy" id="289003"/>
    <lineage>
        <taxon>Bacteria</taxon>
        <taxon>Pseudomonadati</taxon>
        <taxon>Pseudomonadota</taxon>
        <taxon>Gammaproteobacteria</taxon>
        <taxon>Pseudomonadales</taxon>
        <taxon>Pseudomonadaceae</taxon>
        <taxon>Pseudomonas</taxon>
    </lineage>
</organism>
<dbReference type="STRING" id="289003.SAMN05216190_1666"/>
<dbReference type="EMBL" id="FOWX01000066">
    <property type="protein sequence ID" value="SFQ32711.1"/>
    <property type="molecule type" value="Genomic_DNA"/>
</dbReference>
<dbReference type="InterPro" id="IPR051354">
    <property type="entry name" value="Transposase_27_IS1"/>
</dbReference>
<evidence type="ECO:0000313" key="3">
    <source>
        <dbReference type="Proteomes" id="UP000198784"/>
    </source>
</evidence>
<proteinExistence type="predicted"/>
<evidence type="ECO:0000259" key="1">
    <source>
        <dbReference type="SMART" id="SM01126"/>
    </source>
</evidence>
<protein>
    <submittedName>
        <fullName evidence="2">Transposase</fullName>
    </submittedName>
</protein>
<gene>
    <name evidence="2" type="ORF">SAMN05216190_1666</name>
</gene>